<feature type="transmembrane region" description="Helical" evidence="6">
    <location>
        <begin position="138"/>
        <end position="162"/>
    </location>
</feature>
<proteinExistence type="predicted"/>
<feature type="transmembrane region" description="Helical" evidence="6">
    <location>
        <begin position="420"/>
        <end position="439"/>
    </location>
</feature>
<comment type="subcellular location">
    <subcellularLocation>
        <location evidence="1">Membrane</location>
        <topology evidence="1">Multi-pass membrane protein</topology>
    </subcellularLocation>
</comment>
<dbReference type="AlphaFoldDB" id="A0AAD7QY42"/>
<dbReference type="Proteomes" id="UP001217417">
    <property type="component" value="Unassembled WGS sequence"/>
</dbReference>
<evidence type="ECO:0000256" key="1">
    <source>
        <dbReference type="ARBA" id="ARBA00004141"/>
    </source>
</evidence>
<feature type="compositionally biased region" description="Basic and acidic residues" evidence="5">
    <location>
        <begin position="51"/>
        <end position="64"/>
    </location>
</feature>
<feature type="transmembrane region" description="Helical" evidence="6">
    <location>
        <begin position="512"/>
        <end position="536"/>
    </location>
</feature>
<feature type="transmembrane region" description="Helical" evidence="6">
    <location>
        <begin position="174"/>
        <end position="192"/>
    </location>
</feature>
<reference evidence="8" key="1">
    <citation type="submission" date="2023-03" db="EMBL/GenBank/DDBJ databases">
        <title>Near-Complete genome sequence of Lipomyces tetrasporous NRRL Y-64009, an oleaginous yeast capable of growing on lignocellulosic hydrolysates.</title>
        <authorList>
            <consortium name="Lawrence Berkeley National Laboratory"/>
            <person name="Jagtap S.S."/>
            <person name="Liu J.-J."/>
            <person name="Walukiewicz H.E."/>
            <person name="Pangilinan J."/>
            <person name="Lipzen A."/>
            <person name="Ahrendt S."/>
            <person name="Koriabine M."/>
            <person name="Cobaugh K."/>
            <person name="Salamov A."/>
            <person name="Yoshinaga Y."/>
            <person name="Ng V."/>
            <person name="Daum C."/>
            <person name="Grigoriev I.V."/>
            <person name="Slininger P.J."/>
            <person name="Dien B.S."/>
            <person name="Jin Y.-S."/>
            <person name="Rao C.V."/>
        </authorList>
    </citation>
    <scope>NUCLEOTIDE SEQUENCE</scope>
    <source>
        <strain evidence="8">NRRL Y-64009</strain>
    </source>
</reference>
<keyword evidence="2 6" id="KW-0812">Transmembrane</keyword>
<sequence length="550" mass="60694">MLDIVRYSFFGELVHFASGGRLFQFPDQQPGFKVPTDEVQSIADPALPSPEAEKSEKLSSKDEGSSTGTTHRPDDPEAGRDANLVDWYGPDDPENPQNWPFSRKVFVMIQLCLLTVALYMGSSIYTPGVEQLVEDFHISITVASIPLCVYVFGYGIGQMLFAPLSEVPAIGRNWVYLPTMFIFVILQIPTALSKNIGSLIALRFIAGFFSSPALSNGGASMGDIMAPSFVPYGIAIWAGAAVCGPVLGPLLGGVFTQIKDWRWSFWCLMWISGAAFIVLLFCLPETFGPTVLSRRARRLRKATGNKNLTTKSELEFSSVNTGVMIQDNLIRPFIISFWEPGVLMLNIYTGFMYAVLYTWFEAFPIVFAELHHFNLIQSGLSFCGLLVGCMISCSIYLYLIGHKIIPWLMAGHRPEILFKIAFYAAPILPVSLIFFGWSSTASVHWIAPIIASGLFLIGGYIIFQVLFNYLGMSYPRYLASVFAGNGLFRSGMAGAFPLFARQLFVKLGPSKFPIGFGTTVLAGIAAVLVMLPFVFYHAGHLMRARSKYAN</sequence>
<dbReference type="RefSeq" id="XP_056046581.1">
    <property type="nucleotide sequence ID" value="XM_056185589.1"/>
</dbReference>
<protein>
    <submittedName>
        <fullName evidence="8">Major facilitator superfamily domain-containing protein</fullName>
    </submittedName>
</protein>
<evidence type="ECO:0000256" key="5">
    <source>
        <dbReference type="SAM" id="MobiDB-lite"/>
    </source>
</evidence>
<feature type="transmembrane region" description="Helical" evidence="6">
    <location>
        <begin position="341"/>
        <end position="359"/>
    </location>
</feature>
<evidence type="ECO:0000256" key="6">
    <source>
        <dbReference type="SAM" id="Phobius"/>
    </source>
</evidence>
<dbReference type="GO" id="GO:0005886">
    <property type="term" value="C:plasma membrane"/>
    <property type="evidence" value="ECO:0007669"/>
    <property type="project" value="TreeGrafter"/>
</dbReference>
<feature type="transmembrane region" description="Helical" evidence="6">
    <location>
        <begin position="477"/>
        <end position="500"/>
    </location>
</feature>
<dbReference type="PANTHER" id="PTHR23502:SF23">
    <property type="entry name" value="FLUCONAZOLE RESISTANCE PROTEIN 1"/>
    <property type="match status" value="1"/>
</dbReference>
<feature type="transmembrane region" description="Helical" evidence="6">
    <location>
        <begin position="445"/>
        <end position="470"/>
    </location>
</feature>
<feature type="compositionally biased region" description="Basic and acidic residues" evidence="5">
    <location>
        <begin position="71"/>
        <end position="80"/>
    </location>
</feature>
<dbReference type="PROSITE" id="PS50850">
    <property type="entry name" value="MFS"/>
    <property type="match status" value="1"/>
</dbReference>
<dbReference type="PANTHER" id="PTHR23502">
    <property type="entry name" value="MAJOR FACILITATOR SUPERFAMILY"/>
    <property type="match status" value="1"/>
</dbReference>
<dbReference type="Gene3D" id="1.20.1250.20">
    <property type="entry name" value="MFS general substrate transporter like domains"/>
    <property type="match status" value="1"/>
</dbReference>
<dbReference type="FunFam" id="1.20.1250.20:FF:000011">
    <property type="entry name" value="MFS multidrug transporter, putative"/>
    <property type="match status" value="1"/>
</dbReference>
<feature type="transmembrane region" description="Helical" evidence="6">
    <location>
        <begin position="105"/>
        <end position="126"/>
    </location>
</feature>
<keyword evidence="9" id="KW-1185">Reference proteome</keyword>
<feature type="transmembrane region" description="Helical" evidence="6">
    <location>
        <begin position="379"/>
        <end position="399"/>
    </location>
</feature>
<dbReference type="InterPro" id="IPR011701">
    <property type="entry name" value="MFS"/>
</dbReference>
<comment type="caution">
    <text evidence="8">The sequence shown here is derived from an EMBL/GenBank/DDBJ whole genome shotgun (WGS) entry which is preliminary data.</text>
</comment>
<dbReference type="Pfam" id="PF07690">
    <property type="entry name" value="MFS_1"/>
    <property type="match status" value="1"/>
</dbReference>
<feature type="region of interest" description="Disordered" evidence="5">
    <location>
        <begin position="34"/>
        <end position="89"/>
    </location>
</feature>
<dbReference type="EMBL" id="JARPMG010000002">
    <property type="protein sequence ID" value="KAJ8103131.1"/>
    <property type="molecule type" value="Genomic_DNA"/>
</dbReference>
<feature type="transmembrane region" description="Helical" evidence="6">
    <location>
        <begin position="229"/>
        <end position="251"/>
    </location>
</feature>
<name>A0AAD7QY42_9ASCO</name>
<keyword evidence="3 6" id="KW-1133">Transmembrane helix</keyword>
<dbReference type="GeneID" id="80880755"/>
<dbReference type="CDD" id="cd17323">
    <property type="entry name" value="MFS_Tpo1_MDR_like"/>
    <property type="match status" value="1"/>
</dbReference>
<feature type="transmembrane region" description="Helical" evidence="6">
    <location>
        <begin position="198"/>
        <end position="217"/>
    </location>
</feature>
<gene>
    <name evidence="8" type="ORF">POJ06DRAFT_219346</name>
</gene>
<feature type="domain" description="Major facilitator superfamily (MFS) profile" evidence="7">
    <location>
        <begin position="107"/>
        <end position="541"/>
    </location>
</feature>
<feature type="transmembrane region" description="Helical" evidence="6">
    <location>
        <begin position="263"/>
        <end position="292"/>
    </location>
</feature>
<evidence type="ECO:0000256" key="3">
    <source>
        <dbReference type="ARBA" id="ARBA00022989"/>
    </source>
</evidence>
<organism evidence="8 9">
    <name type="scientific">Lipomyces tetrasporus</name>
    <dbReference type="NCBI Taxonomy" id="54092"/>
    <lineage>
        <taxon>Eukaryota</taxon>
        <taxon>Fungi</taxon>
        <taxon>Dikarya</taxon>
        <taxon>Ascomycota</taxon>
        <taxon>Saccharomycotina</taxon>
        <taxon>Lipomycetes</taxon>
        <taxon>Lipomycetales</taxon>
        <taxon>Lipomycetaceae</taxon>
        <taxon>Lipomyces</taxon>
    </lineage>
</organism>
<dbReference type="InterPro" id="IPR020846">
    <property type="entry name" value="MFS_dom"/>
</dbReference>
<evidence type="ECO:0000313" key="9">
    <source>
        <dbReference type="Proteomes" id="UP001217417"/>
    </source>
</evidence>
<dbReference type="GO" id="GO:0015244">
    <property type="term" value="F:fluconazole transmembrane transporter activity"/>
    <property type="evidence" value="ECO:0007669"/>
    <property type="project" value="TreeGrafter"/>
</dbReference>
<dbReference type="InterPro" id="IPR036259">
    <property type="entry name" value="MFS_trans_sf"/>
</dbReference>
<keyword evidence="4 6" id="KW-0472">Membrane</keyword>
<evidence type="ECO:0000259" key="7">
    <source>
        <dbReference type="PROSITE" id="PS50850"/>
    </source>
</evidence>
<dbReference type="GO" id="GO:1990961">
    <property type="term" value="P:xenobiotic detoxification by transmembrane export across the plasma membrane"/>
    <property type="evidence" value="ECO:0007669"/>
    <property type="project" value="TreeGrafter"/>
</dbReference>
<dbReference type="SUPFAM" id="SSF103473">
    <property type="entry name" value="MFS general substrate transporter"/>
    <property type="match status" value="1"/>
</dbReference>
<evidence type="ECO:0000256" key="2">
    <source>
        <dbReference type="ARBA" id="ARBA00022692"/>
    </source>
</evidence>
<accession>A0AAD7QY42</accession>
<evidence type="ECO:0000256" key="4">
    <source>
        <dbReference type="ARBA" id="ARBA00023136"/>
    </source>
</evidence>
<evidence type="ECO:0000313" key="8">
    <source>
        <dbReference type="EMBL" id="KAJ8103131.1"/>
    </source>
</evidence>